<keyword evidence="3" id="KW-1185">Reference proteome</keyword>
<dbReference type="InterPro" id="IPR018608">
    <property type="entry name" value="Gti1/Pac2"/>
</dbReference>
<evidence type="ECO:0000313" key="2">
    <source>
        <dbReference type="EMBL" id="ORX81307.1"/>
    </source>
</evidence>
<organism evidence="2 3">
    <name type="scientific">Basidiobolus meristosporus CBS 931.73</name>
    <dbReference type="NCBI Taxonomy" id="1314790"/>
    <lineage>
        <taxon>Eukaryota</taxon>
        <taxon>Fungi</taxon>
        <taxon>Fungi incertae sedis</taxon>
        <taxon>Zoopagomycota</taxon>
        <taxon>Entomophthoromycotina</taxon>
        <taxon>Basidiobolomycetes</taxon>
        <taxon>Basidiobolales</taxon>
        <taxon>Basidiobolaceae</taxon>
        <taxon>Basidiobolus</taxon>
    </lineage>
</organism>
<name>A0A1Y1X689_9FUNG</name>
<protein>
    <recommendedName>
        <fullName evidence="4">Camp-independent regulatory protein pac2</fullName>
    </recommendedName>
</protein>
<dbReference type="PANTHER" id="PTHR28027">
    <property type="entry name" value="TRANSCRIPTIONAL REGULATOR MIT1"/>
    <property type="match status" value="1"/>
</dbReference>
<evidence type="ECO:0000313" key="3">
    <source>
        <dbReference type="Proteomes" id="UP000193498"/>
    </source>
</evidence>
<sequence>MSLPHLYQMETYFGYIETVHDALLVLEACRLGKLNRVRRRLTDKERRSIRSGSVYVWEEEESGIRRWTDGYNWSPSRVFGSFLTYRELQSRHRITNVKIPSPSLSNSESELEDSCHRTACGHSDLPIKTDGLIKQSISVTTVNHRKFHLISYYNKDHVASGLLKVPSFDLSLAHTRIMKDLYPDIPSDLFHTNEFANSFESCKPVVSSQMPSSNRTARKTPSPFRNSPSHIQLEYPRRFDEDSYLQQAAWNMKLPSVNSHHLAINQLPPLILPFQDIRLDKLPCSEDRRQLYILSTALSW</sequence>
<gene>
    <name evidence="2" type="ORF">K493DRAFT_320699</name>
</gene>
<proteinExistence type="predicted"/>
<dbReference type="Pfam" id="PF09729">
    <property type="entry name" value="Gti1_Pac2"/>
    <property type="match status" value="2"/>
</dbReference>
<dbReference type="GO" id="GO:0003677">
    <property type="term" value="F:DNA binding"/>
    <property type="evidence" value="ECO:0007669"/>
    <property type="project" value="TreeGrafter"/>
</dbReference>
<dbReference type="PANTHER" id="PTHR28027:SF1">
    <property type="entry name" value="CAMP INDEPENDENT REGULATORY PROTEIN (AFU_ORTHOLOGUE AFUA_3G09640)"/>
    <property type="match status" value="1"/>
</dbReference>
<accession>A0A1Y1X689</accession>
<dbReference type="InParanoid" id="A0A1Y1X689"/>
<dbReference type="AlphaFoldDB" id="A0A1Y1X689"/>
<evidence type="ECO:0008006" key="4">
    <source>
        <dbReference type="Google" id="ProtNLM"/>
    </source>
</evidence>
<reference evidence="2 3" key="1">
    <citation type="submission" date="2016-07" db="EMBL/GenBank/DDBJ databases">
        <title>Pervasive Adenine N6-methylation of Active Genes in Fungi.</title>
        <authorList>
            <consortium name="DOE Joint Genome Institute"/>
            <person name="Mondo S.J."/>
            <person name="Dannebaum R.O."/>
            <person name="Kuo R.C."/>
            <person name="Labutti K."/>
            <person name="Haridas S."/>
            <person name="Kuo A."/>
            <person name="Salamov A."/>
            <person name="Ahrendt S.R."/>
            <person name="Lipzen A."/>
            <person name="Sullivan W."/>
            <person name="Andreopoulos W.B."/>
            <person name="Clum A."/>
            <person name="Lindquist E."/>
            <person name="Daum C."/>
            <person name="Ramamoorthy G.K."/>
            <person name="Gryganskyi A."/>
            <person name="Culley D."/>
            <person name="Magnuson J.K."/>
            <person name="James T.Y."/>
            <person name="O'Malley M.A."/>
            <person name="Stajich J.E."/>
            <person name="Spatafora J.W."/>
            <person name="Visel A."/>
            <person name="Grigoriev I.V."/>
        </authorList>
    </citation>
    <scope>NUCLEOTIDE SEQUENCE [LARGE SCALE GENOMIC DNA]</scope>
    <source>
        <strain evidence="2 3">CBS 931.73</strain>
    </source>
</reference>
<dbReference type="EMBL" id="MCFE01000708">
    <property type="protein sequence ID" value="ORX81307.1"/>
    <property type="molecule type" value="Genomic_DNA"/>
</dbReference>
<dbReference type="Proteomes" id="UP000193498">
    <property type="component" value="Unassembled WGS sequence"/>
</dbReference>
<feature type="compositionally biased region" description="Polar residues" evidence="1">
    <location>
        <begin position="206"/>
        <end position="215"/>
    </location>
</feature>
<comment type="caution">
    <text evidence="2">The sequence shown here is derived from an EMBL/GenBank/DDBJ whole genome shotgun (WGS) entry which is preliminary data.</text>
</comment>
<feature type="region of interest" description="Disordered" evidence="1">
    <location>
        <begin position="206"/>
        <end position="229"/>
    </location>
</feature>
<dbReference type="OrthoDB" id="5572844at2759"/>
<evidence type="ECO:0000256" key="1">
    <source>
        <dbReference type="SAM" id="MobiDB-lite"/>
    </source>
</evidence>